<gene>
    <name evidence="2" type="ORF">U9M48_014568</name>
</gene>
<dbReference type="EMBL" id="CP144747">
    <property type="protein sequence ID" value="WVZ65159.1"/>
    <property type="molecule type" value="Genomic_DNA"/>
</dbReference>
<proteinExistence type="predicted"/>
<organism evidence="2 3">
    <name type="scientific">Paspalum notatum var. saurae</name>
    <dbReference type="NCBI Taxonomy" id="547442"/>
    <lineage>
        <taxon>Eukaryota</taxon>
        <taxon>Viridiplantae</taxon>
        <taxon>Streptophyta</taxon>
        <taxon>Embryophyta</taxon>
        <taxon>Tracheophyta</taxon>
        <taxon>Spermatophyta</taxon>
        <taxon>Magnoliopsida</taxon>
        <taxon>Liliopsida</taxon>
        <taxon>Poales</taxon>
        <taxon>Poaceae</taxon>
        <taxon>PACMAD clade</taxon>
        <taxon>Panicoideae</taxon>
        <taxon>Andropogonodae</taxon>
        <taxon>Paspaleae</taxon>
        <taxon>Paspalinae</taxon>
        <taxon>Paspalum</taxon>
    </lineage>
</organism>
<sequence length="95" mass="10434">MQKFARGSQQTSVQTSNKRKVVPMNQDGGIQPTKHAITDGEPSALQPPWHHQCRSGLIIIIPTETSPKIWESKGDAAPVLSWDWECIAAVTTPTD</sequence>
<accession>A0AAQ3T1U4</accession>
<dbReference type="AlphaFoldDB" id="A0AAQ3T1U4"/>
<name>A0AAQ3T1U4_PASNO</name>
<evidence type="ECO:0000313" key="2">
    <source>
        <dbReference type="EMBL" id="WVZ65159.1"/>
    </source>
</evidence>
<keyword evidence="3" id="KW-1185">Reference proteome</keyword>
<reference evidence="2 3" key="1">
    <citation type="submission" date="2024-02" db="EMBL/GenBank/DDBJ databases">
        <title>High-quality chromosome-scale genome assembly of Pensacola bahiagrass (Paspalum notatum Flugge var. saurae).</title>
        <authorList>
            <person name="Vega J.M."/>
            <person name="Podio M."/>
            <person name="Orjuela J."/>
            <person name="Siena L.A."/>
            <person name="Pessino S.C."/>
            <person name="Combes M.C."/>
            <person name="Mariac C."/>
            <person name="Albertini E."/>
            <person name="Pupilli F."/>
            <person name="Ortiz J.P.A."/>
            <person name="Leblanc O."/>
        </authorList>
    </citation>
    <scope>NUCLEOTIDE SEQUENCE [LARGE SCALE GENOMIC DNA]</scope>
    <source>
        <strain evidence="2">R1</strain>
        <tissue evidence="2">Leaf</tissue>
    </source>
</reference>
<protein>
    <submittedName>
        <fullName evidence="2">Uncharacterized protein</fullName>
    </submittedName>
</protein>
<feature type="region of interest" description="Disordered" evidence="1">
    <location>
        <begin position="1"/>
        <end position="48"/>
    </location>
</feature>
<evidence type="ECO:0000313" key="3">
    <source>
        <dbReference type="Proteomes" id="UP001341281"/>
    </source>
</evidence>
<evidence type="ECO:0000256" key="1">
    <source>
        <dbReference type="SAM" id="MobiDB-lite"/>
    </source>
</evidence>
<feature type="compositionally biased region" description="Polar residues" evidence="1">
    <location>
        <begin position="7"/>
        <end position="16"/>
    </location>
</feature>
<dbReference type="Proteomes" id="UP001341281">
    <property type="component" value="Chromosome 03"/>
</dbReference>